<organism evidence="4 5">
    <name type="scientific">Andreprevotia lacus DSM 23236</name>
    <dbReference type="NCBI Taxonomy" id="1121001"/>
    <lineage>
        <taxon>Bacteria</taxon>
        <taxon>Pseudomonadati</taxon>
        <taxon>Pseudomonadota</taxon>
        <taxon>Betaproteobacteria</taxon>
        <taxon>Neisseriales</taxon>
        <taxon>Chitinibacteraceae</taxon>
        <taxon>Andreprevotia</taxon>
    </lineage>
</organism>
<evidence type="ECO:0000256" key="1">
    <source>
        <dbReference type="SAM" id="MobiDB-lite"/>
    </source>
</evidence>
<dbReference type="EMBL" id="FWXD01000066">
    <property type="protein sequence ID" value="SMC30010.1"/>
    <property type="molecule type" value="Genomic_DNA"/>
</dbReference>
<feature type="domain" description="DUF2345" evidence="2">
    <location>
        <begin position="137"/>
        <end position="283"/>
    </location>
</feature>
<dbReference type="OrthoDB" id="8572364at2"/>
<dbReference type="InterPro" id="IPR028244">
    <property type="entry name" value="T6SS_Rhs_Vgr_dom"/>
</dbReference>
<proteinExistence type="predicted"/>
<accession>A0A1W1Y1B4</accession>
<dbReference type="AlphaFoldDB" id="A0A1W1Y1B4"/>
<dbReference type="RefSeq" id="WP_139799063.1">
    <property type="nucleotide sequence ID" value="NZ_FWXD01000066.1"/>
</dbReference>
<evidence type="ECO:0000259" key="2">
    <source>
        <dbReference type="Pfam" id="PF10106"/>
    </source>
</evidence>
<reference evidence="4 5" key="1">
    <citation type="submission" date="2017-04" db="EMBL/GenBank/DDBJ databases">
        <authorList>
            <person name="Afonso C.L."/>
            <person name="Miller P.J."/>
            <person name="Scott M.A."/>
            <person name="Spackman E."/>
            <person name="Goraichik I."/>
            <person name="Dimitrov K.M."/>
            <person name="Suarez D.L."/>
            <person name="Swayne D.E."/>
        </authorList>
    </citation>
    <scope>NUCLEOTIDE SEQUENCE [LARGE SCALE GENOMIC DNA]</scope>
    <source>
        <strain evidence="4 5">DSM 23236</strain>
    </source>
</reference>
<feature type="domain" description="Putative type VI secretion system Rhs element associated Vgr" evidence="3">
    <location>
        <begin position="2"/>
        <end position="102"/>
    </location>
</feature>
<evidence type="ECO:0000259" key="3">
    <source>
        <dbReference type="Pfam" id="PF13296"/>
    </source>
</evidence>
<evidence type="ECO:0000313" key="4">
    <source>
        <dbReference type="EMBL" id="SMC30010.1"/>
    </source>
</evidence>
<dbReference type="Pfam" id="PF10106">
    <property type="entry name" value="DUF2345"/>
    <property type="match status" value="1"/>
</dbReference>
<dbReference type="Proteomes" id="UP000192761">
    <property type="component" value="Unassembled WGS sequence"/>
</dbReference>
<feature type="non-terminal residue" evidence="4">
    <location>
        <position position="1"/>
    </location>
</feature>
<gene>
    <name evidence="4" type="ORF">SAMN02745857_04354</name>
</gene>
<sequence length="492" mass="50216">SNHLILDDTNGQIQTQLKSDHDHSQLSLGHISRVEDVAGRKDPRGQGFELRTDGHGAIRATQGLLITTESRPAARAHITDMGETTERLKQAQTQHQAQADTAKEYAALDGDIDQSPVADILKAQNDSIKGSGGDPSKGDFPELTAPHLVLASPVGIETTTPGTTHISSGDHIALTSGGHTSLAVGKSLMASVVDAVRLFAYKAGMKLISASADIDIQALKTNINLLAKLDITQTANKITLTAKEEILLNGAGSYIKLNAGGIEHGTKGSWVAHAATHSMPGPAGKSAKLPPEPKPGKGNLDLFNHYATNSAALEGAPYEVTDALGKVVKGTFDASGKSTASGLFPGPAKVMFGDDPRNPWDKPSYFGKPDWPAQMPTPSPDAGDASLGKLLDLPGTAKQAASMAPSKLAALAQSAAKLPAALTQSPVAALASAATGAVSSKLAAALPGGAAAALGKLAGGADLAKAALPAGMPALDKLPGALPAPKLPTPHL</sequence>
<dbReference type="STRING" id="1121001.SAMN02745857_04354"/>
<dbReference type="InterPro" id="IPR018769">
    <property type="entry name" value="VgrG2_DUF2345"/>
</dbReference>
<protein>
    <submittedName>
        <fullName evidence="4">Uncharacterized conserved protein, DUF2345 family</fullName>
    </submittedName>
</protein>
<name>A0A1W1Y1B4_9NEIS</name>
<feature type="region of interest" description="Disordered" evidence="1">
    <location>
        <begin position="354"/>
        <end position="389"/>
    </location>
</feature>
<keyword evidence="5" id="KW-1185">Reference proteome</keyword>
<evidence type="ECO:0000313" key="5">
    <source>
        <dbReference type="Proteomes" id="UP000192761"/>
    </source>
</evidence>
<dbReference type="Pfam" id="PF13296">
    <property type="entry name" value="T6SS_Vgr"/>
    <property type="match status" value="1"/>
</dbReference>